<evidence type="ECO:0000313" key="2">
    <source>
        <dbReference type="EMBL" id="KRV47696.1"/>
    </source>
</evidence>
<comment type="caution">
    <text evidence="2">The sequence shown here is derived from an EMBL/GenBank/DDBJ whole genome shotgun (WGS) entry which is preliminary data.</text>
</comment>
<feature type="domain" description="Zinc finger CGNR" evidence="1">
    <location>
        <begin position="148"/>
        <end position="190"/>
    </location>
</feature>
<evidence type="ECO:0000259" key="1">
    <source>
        <dbReference type="Pfam" id="PF11706"/>
    </source>
</evidence>
<dbReference type="PANTHER" id="PTHR35525">
    <property type="entry name" value="BLL6575 PROTEIN"/>
    <property type="match status" value="1"/>
</dbReference>
<dbReference type="RefSeq" id="WP_018385726.1">
    <property type="nucleotide sequence ID" value="NZ_LLZU01000035.1"/>
</dbReference>
<dbReference type="STRING" id="76728.AQ490_04735"/>
<dbReference type="OrthoDB" id="123307at2"/>
<dbReference type="PANTHER" id="PTHR35525:SF3">
    <property type="entry name" value="BLL6575 PROTEIN"/>
    <property type="match status" value="1"/>
</dbReference>
<protein>
    <recommendedName>
        <fullName evidence="1">Zinc finger CGNR domain-containing protein</fullName>
    </recommendedName>
</protein>
<dbReference type="Proteomes" id="UP000050867">
    <property type="component" value="Unassembled WGS sequence"/>
</dbReference>
<dbReference type="Gene3D" id="1.10.3300.10">
    <property type="entry name" value="Jann2411-like domain"/>
    <property type="match status" value="1"/>
</dbReference>
<dbReference type="eggNOG" id="COG5516">
    <property type="taxonomic scope" value="Bacteria"/>
</dbReference>
<proteinExistence type="predicted"/>
<gene>
    <name evidence="2" type="ORF">AQ490_04735</name>
</gene>
<accession>A0A0T6LNN3</accession>
<sequence>MPTTSHELRFDTGRTCLDLLATAPRAPGHDPVERLRSPQRLREWLVRSGLVPPGAVVPVDDRWLRRFRGARELLHRIVHAELAGVAEPRDLDRLGRLCLPPPPPPLPRRDQDGLLRRAFAVEPDCAGLLSLVARDAVALLTDPRTRARLRECAGESCDVVYVDASRGRRRLWCSSEVCGNRERVARHRRRACASPG</sequence>
<dbReference type="SUPFAM" id="SSF160904">
    <property type="entry name" value="Jann2411-like"/>
    <property type="match status" value="1"/>
</dbReference>
<organism evidence="2 3">
    <name type="scientific">Wenjunlia vitaminophila</name>
    <name type="common">Streptomyces vitaminophilus</name>
    <dbReference type="NCBI Taxonomy" id="76728"/>
    <lineage>
        <taxon>Bacteria</taxon>
        <taxon>Bacillati</taxon>
        <taxon>Actinomycetota</taxon>
        <taxon>Actinomycetes</taxon>
        <taxon>Kitasatosporales</taxon>
        <taxon>Streptomycetaceae</taxon>
        <taxon>Wenjunlia</taxon>
    </lineage>
</organism>
<reference evidence="2 3" key="1">
    <citation type="submission" date="2015-10" db="EMBL/GenBank/DDBJ databases">
        <title>Draft genome sequence of pyrrolomycin-producing Streptomyces vitaminophilus.</title>
        <authorList>
            <person name="Graham D.E."/>
            <person name="Mahan K.M."/>
            <person name="Klingeman D.M."/>
            <person name="Hettich R.L."/>
            <person name="Parry R.J."/>
        </authorList>
    </citation>
    <scope>NUCLEOTIDE SEQUENCE [LARGE SCALE GENOMIC DNA]</scope>
    <source>
        <strain evidence="2 3">ATCC 31673</strain>
    </source>
</reference>
<keyword evidence="3" id="KW-1185">Reference proteome</keyword>
<dbReference type="Pfam" id="PF11706">
    <property type="entry name" value="zf-CGNR"/>
    <property type="match status" value="1"/>
</dbReference>
<dbReference type="InterPro" id="IPR021005">
    <property type="entry name" value="Znf_CGNR"/>
</dbReference>
<dbReference type="Pfam" id="PF07336">
    <property type="entry name" value="ABATE"/>
    <property type="match status" value="1"/>
</dbReference>
<dbReference type="InterPro" id="IPR010852">
    <property type="entry name" value="ABATE"/>
</dbReference>
<dbReference type="InterPro" id="IPR023286">
    <property type="entry name" value="ABATE_dom_sf"/>
</dbReference>
<dbReference type="EMBL" id="LLZU01000035">
    <property type="protein sequence ID" value="KRV47696.1"/>
    <property type="molecule type" value="Genomic_DNA"/>
</dbReference>
<evidence type="ECO:0000313" key="3">
    <source>
        <dbReference type="Proteomes" id="UP000050867"/>
    </source>
</evidence>
<dbReference type="AlphaFoldDB" id="A0A0T6LNN3"/>
<name>A0A0T6LNN3_WENVI</name>